<keyword evidence="4" id="KW-1185">Reference proteome</keyword>
<protein>
    <submittedName>
        <fullName evidence="3">Uncharacterized protein LOC117806328</fullName>
    </submittedName>
</protein>
<sequence length="348" mass="37860">MPNTTINTTESNTTITTAPNTTINTTEPNSTSTTTPNTTINTTEPNTTITTAPNTTINTTEPNSTSTTMPNTTINTTEPNSTSTTMPNTTFNTTQPNTTNTTQPLSTLHCCTEPDVLMLVCSVLVVVKMEISSIITTSVTDRLSSQTVNRRLKVHLLQASTILLLVFCGALEIPALVLTIVCDSSQATLIALVCVALSLTITEIVISSVPLGPSHDLCSRKNACDLTGQACSVVHEAFTLAYIYVCILEIVDLRINRRETWPLWVLIAYTAWIFLFIIWIIVFTYLRDAFLQRKIRESSTNAAQRGGKKKIRLLAAEVIVNVVSVIFILGTVAFAVAIIVGTLLYPEN</sequence>
<evidence type="ECO:0000313" key="4">
    <source>
        <dbReference type="Proteomes" id="UP001178508"/>
    </source>
</evidence>
<organism evidence="3 4">
    <name type="scientific">Xyrichtys novacula</name>
    <name type="common">Pearly razorfish</name>
    <name type="synonym">Hemipteronotus novacula</name>
    <dbReference type="NCBI Taxonomy" id="13765"/>
    <lineage>
        <taxon>Eukaryota</taxon>
        <taxon>Metazoa</taxon>
        <taxon>Chordata</taxon>
        <taxon>Craniata</taxon>
        <taxon>Vertebrata</taxon>
        <taxon>Euteleostomi</taxon>
        <taxon>Actinopterygii</taxon>
        <taxon>Neopterygii</taxon>
        <taxon>Teleostei</taxon>
        <taxon>Neoteleostei</taxon>
        <taxon>Acanthomorphata</taxon>
        <taxon>Eupercaria</taxon>
        <taxon>Labriformes</taxon>
        <taxon>Labridae</taxon>
        <taxon>Xyrichtys</taxon>
    </lineage>
</organism>
<reference evidence="3" key="1">
    <citation type="submission" date="2023-08" db="EMBL/GenBank/DDBJ databases">
        <authorList>
            <person name="Alioto T."/>
            <person name="Alioto T."/>
            <person name="Gomez Garrido J."/>
        </authorList>
    </citation>
    <scope>NUCLEOTIDE SEQUENCE</scope>
</reference>
<evidence type="ECO:0000256" key="1">
    <source>
        <dbReference type="SAM" id="MobiDB-lite"/>
    </source>
</evidence>
<gene>
    <name evidence="3" type="ORF">XNOV1_A014341</name>
</gene>
<feature type="transmembrane region" description="Helical" evidence="2">
    <location>
        <begin position="318"/>
        <end position="345"/>
    </location>
</feature>
<keyword evidence="2" id="KW-0472">Membrane</keyword>
<proteinExistence type="predicted"/>
<keyword evidence="2" id="KW-1133">Transmembrane helix</keyword>
<dbReference type="EMBL" id="OY660870">
    <property type="protein sequence ID" value="CAJ1060419.1"/>
    <property type="molecule type" value="Genomic_DNA"/>
</dbReference>
<keyword evidence="2" id="KW-0812">Transmembrane</keyword>
<feature type="transmembrane region" description="Helical" evidence="2">
    <location>
        <begin position="156"/>
        <end position="181"/>
    </location>
</feature>
<dbReference type="Proteomes" id="UP001178508">
    <property type="component" value="Chromosome 7"/>
</dbReference>
<accession>A0AAV1FI12</accession>
<feature type="region of interest" description="Disordered" evidence="1">
    <location>
        <begin position="1"/>
        <end position="99"/>
    </location>
</feature>
<feature type="transmembrane region" description="Helical" evidence="2">
    <location>
        <begin position="233"/>
        <end position="251"/>
    </location>
</feature>
<evidence type="ECO:0000256" key="2">
    <source>
        <dbReference type="SAM" id="Phobius"/>
    </source>
</evidence>
<dbReference type="AlphaFoldDB" id="A0AAV1FI12"/>
<feature type="transmembrane region" description="Helical" evidence="2">
    <location>
        <begin position="187"/>
        <end position="212"/>
    </location>
</feature>
<feature type="transmembrane region" description="Helical" evidence="2">
    <location>
        <begin position="263"/>
        <end position="286"/>
    </location>
</feature>
<name>A0AAV1FI12_XYRNO</name>
<evidence type="ECO:0000313" key="3">
    <source>
        <dbReference type="EMBL" id="CAJ1060419.1"/>
    </source>
</evidence>